<reference evidence="2 3" key="1">
    <citation type="submission" date="2014-02" db="EMBL/GenBank/DDBJ databases">
        <title>The small core and large imbalanced accessory genome model reveals a collaborative survival strategy of Sorangium cellulosum strains in nature.</title>
        <authorList>
            <person name="Han K."/>
            <person name="Peng R."/>
            <person name="Blom J."/>
            <person name="Li Y.-Z."/>
        </authorList>
    </citation>
    <scope>NUCLEOTIDE SEQUENCE [LARGE SCALE GENOMIC DNA]</scope>
    <source>
        <strain evidence="2 3">So0157-25</strain>
    </source>
</reference>
<evidence type="ECO:0000313" key="2">
    <source>
        <dbReference type="EMBL" id="KYF55576.1"/>
    </source>
</evidence>
<name>A0A150PIY7_SORCE</name>
<accession>A0A150PIY7</accession>
<dbReference type="Pfam" id="PF02738">
    <property type="entry name" value="MoCoBD_1"/>
    <property type="match status" value="1"/>
</dbReference>
<dbReference type="AlphaFoldDB" id="A0A150PIY7"/>
<dbReference type="InterPro" id="IPR006311">
    <property type="entry name" value="TAT_signal"/>
</dbReference>
<dbReference type="InterPro" id="IPR046867">
    <property type="entry name" value="AldOxase/xan_DH_MoCoBD2"/>
</dbReference>
<dbReference type="Gene3D" id="3.90.1170.50">
    <property type="entry name" value="Aldehyde oxidase/xanthine dehydrogenase, a/b hammerhead"/>
    <property type="match status" value="1"/>
</dbReference>
<dbReference type="NCBIfam" id="TIGR01409">
    <property type="entry name" value="TAT_signal_seq"/>
    <property type="match status" value="1"/>
</dbReference>
<gene>
    <name evidence="2" type="ORF">BE08_40295</name>
</gene>
<evidence type="ECO:0000313" key="3">
    <source>
        <dbReference type="Proteomes" id="UP000075420"/>
    </source>
</evidence>
<protein>
    <submittedName>
        <fullName evidence="2">Twin-arginine translocation pathway signal protein</fullName>
    </submittedName>
</protein>
<dbReference type="InterPro" id="IPR012368">
    <property type="entry name" value="OxRdtase_Mopterin-bd_su_IorB"/>
</dbReference>
<dbReference type="PANTHER" id="PTHR47495">
    <property type="entry name" value="ALDEHYDE DEHYDROGENASE"/>
    <property type="match status" value="1"/>
</dbReference>
<dbReference type="InterPro" id="IPR008274">
    <property type="entry name" value="AldOxase/xan_DH_MoCoBD1"/>
</dbReference>
<dbReference type="SUPFAM" id="SSF56003">
    <property type="entry name" value="Molybdenum cofactor-binding domain"/>
    <property type="match status" value="2"/>
</dbReference>
<evidence type="ECO:0000259" key="1">
    <source>
        <dbReference type="SMART" id="SM01008"/>
    </source>
</evidence>
<organism evidence="2 3">
    <name type="scientific">Sorangium cellulosum</name>
    <name type="common">Polyangium cellulosum</name>
    <dbReference type="NCBI Taxonomy" id="56"/>
    <lineage>
        <taxon>Bacteria</taxon>
        <taxon>Pseudomonadati</taxon>
        <taxon>Myxococcota</taxon>
        <taxon>Polyangia</taxon>
        <taxon>Polyangiales</taxon>
        <taxon>Polyangiaceae</taxon>
        <taxon>Sorangium</taxon>
    </lineage>
</organism>
<dbReference type="PIRSF" id="PIRSF036389">
    <property type="entry name" value="IOR_B"/>
    <property type="match status" value="1"/>
</dbReference>
<sequence length="716" mass="76550">MTVSRRDFLQVTAGTAAGLLLSFYVPEGVRAAPRAAQPALPSPNAFVRVGTDESVTVVLAHSEMGQGIWTGLAMLIAEELECDWSKVRSEHAPAAPVYGHPVMHFQMTGGSTTTNGEFERYRTVGAMARDMLVRAAAARWKVAPAACVAAKGVITHGKNQVTFGQVAEEAMKLAPPTKVKLKDRKDWKLIGTPVRRIDTPEKISGKAQFGIDVQFPGLRTAVVLRPPAFGAKLAKYDPADALKVPGVEKVVPTANGVAVVAAHFWAAKLGRDALRAEWTTPEGGGVDTGKLLDDFRAQARKVGAISKQVGKVEDALAGAKTRLEAEYDVPYLAHAPMEPLNCTVKIDGDRCEIWTGTQFQTGDQMAAAKILGTTPDKVQIHTPFLGGGFGRRASSTNDFVGEAVTVAKAAGVPVKVVWTREDDVRGGFYRPAFVHRIQVGVDARGLPVAWDHVAVGQSIVAGTPLEPFIVKNGIDHTSVEGIAESPYVGRTPALRVSLHTPKTPIPVLWWRSVGNTHTAFAVESMIDELAHAAGQDPLAYRLELLKDSPRHANALRVAAEKAGWGTAPPPGRARGLAMHESFGTIVAEVAEVSIEEGRIHVHKVTCTVDCGTAVNPLGIDAQVQSSIAYGLTAALYGKLTMVEGKVQESNFHDYPVVRMFDMPRVAVHILESEAKMGGIGEPATAPIAPAVANAVFVLTKQRLRSLPLRLAQVPTR</sequence>
<dbReference type="InterPro" id="IPR037165">
    <property type="entry name" value="AldOxase/xan_DH_Mopterin-bd_sf"/>
</dbReference>
<dbReference type="InterPro" id="IPR000674">
    <property type="entry name" value="Ald_Oxase/Xan_DH_a/b"/>
</dbReference>
<dbReference type="EMBL" id="JELY01001498">
    <property type="protein sequence ID" value="KYF55576.1"/>
    <property type="molecule type" value="Genomic_DNA"/>
</dbReference>
<feature type="domain" description="Aldehyde oxidase/xanthine dehydrogenase a/b hammerhead" evidence="1">
    <location>
        <begin position="204"/>
        <end position="282"/>
    </location>
</feature>
<dbReference type="PANTHER" id="PTHR47495:SF2">
    <property type="entry name" value="ALDEHYDE DEHYDROGENASE"/>
    <property type="match status" value="1"/>
</dbReference>
<dbReference type="GO" id="GO:0016491">
    <property type="term" value="F:oxidoreductase activity"/>
    <property type="evidence" value="ECO:0007669"/>
    <property type="project" value="InterPro"/>
</dbReference>
<dbReference type="InterPro" id="IPR019546">
    <property type="entry name" value="TAT_signal_bac_arc"/>
</dbReference>
<dbReference type="Proteomes" id="UP000075420">
    <property type="component" value="Unassembled WGS sequence"/>
</dbReference>
<dbReference type="PROSITE" id="PS51318">
    <property type="entry name" value="TAT"/>
    <property type="match status" value="1"/>
</dbReference>
<dbReference type="SMART" id="SM01008">
    <property type="entry name" value="Ald_Xan_dh_C"/>
    <property type="match status" value="1"/>
</dbReference>
<proteinExistence type="predicted"/>
<dbReference type="InterPro" id="IPR052516">
    <property type="entry name" value="N-heterocyclic_Hydroxylase"/>
</dbReference>
<dbReference type="Gene3D" id="3.30.365.10">
    <property type="entry name" value="Aldehyde oxidase/xanthine dehydrogenase, molybdopterin binding domain"/>
    <property type="match status" value="4"/>
</dbReference>
<dbReference type="Pfam" id="PF20256">
    <property type="entry name" value="MoCoBD_2"/>
    <property type="match status" value="2"/>
</dbReference>
<comment type="caution">
    <text evidence="2">The sequence shown here is derived from an EMBL/GenBank/DDBJ whole genome shotgun (WGS) entry which is preliminary data.</text>
</comment>